<keyword evidence="2" id="KW-1133">Transmembrane helix</keyword>
<dbReference type="RefSeq" id="WP_166322304.1">
    <property type="nucleotide sequence ID" value="NZ_CP049934.1"/>
</dbReference>
<evidence type="ECO:0000313" key="4">
    <source>
        <dbReference type="Proteomes" id="UP000501387"/>
    </source>
</evidence>
<feature type="compositionally biased region" description="Low complexity" evidence="1">
    <location>
        <begin position="50"/>
        <end position="63"/>
    </location>
</feature>
<keyword evidence="2" id="KW-0812">Transmembrane</keyword>
<keyword evidence="2" id="KW-0472">Membrane</keyword>
<proteinExistence type="predicted"/>
<evidence type="ECO:0000313" key="3">
    <source>
        <dbReference type="EMBL" id="QIM15839.1"/>
    </source>
</evidence>
<accession>A0A6G8FHT0</accession>
<protein>
    <submittedName>
        <fullName evidence="3">LPXTG cell wall anchor domain-containing protein</fullName>
    </submittedName>
</protein>
<dbReference type="AlphaFoldDB" id="A0A6G8FHT0"/>
<evidence type="ECO:0000256" key="1">
    <source>
        <dbReference type="SAM" id="MobiDB-lite"/>
    </source>
</evidence>
<organism evidence="3 4">
    <name type="scientific">Leucobacter insecticola</name>
    <dbReference type="NCBI Taxonomy" id="2714934"/>
    <lineage>
        <taxon>Bacteria</taxon>
        <taxon>Bacillati</taxon>
        <taxon>Actinomycetota</taxon>
        <taxon>Actinomycetes</taxon>
        <taxon>Micrococcales</taxon>
        <taxon>Microbacteriaceae</taxon>
        <taxon>Leucobacter</taxon>
    </lineage>
</organism>
<name>A0A6G8FHT0_9MICO</name>
<feature type="compositionally biased region" description="Polar residues" evidence="1">
    <location>
        <begin position="1"/>
        <end position="18"/>
    </location>
</feature>
<feature type="region of interest" description="Disordered" evidence="1">
    <location>
        <begin position="1"/>
        <end position="72"/>
    </location>
</feature>
<feature type="transmembrane region" description="Helical" evidence="2">
    <location>
        <begin position="78"/>
        <end position="97"/>
    </location>
</feature>
<sequence length="108" mass="10301">MTISDTPAEITVTNTFTAPPTVVAPGGEETTQKGGSTGPSTTPAAPAPAAPADTSASATPNSAKSEGGLAVTGGESPIAAAVAGFGLLLAAGGIWSLSRRAPRTAGRV</sequence>
<dbReference type="EMBL" id="CP049934">
    <property type="protein sequence ID" value="QIM15839.1"/>
    <property type="molecule type" value="Genomic_DNA"/>
</dbReference>
<gene>
    <name evidence="3" type="ORF">G7067_04480</name>
</gene>
<dbReference type="Proteomes" id="UP000501387">
    <property type="component" value="Chromosome"/>
</dbReference>
<dbReference type="KEGG" id="lins:G7067_04480"/>
<reference evidence="3 4" key="1">
    <citation type="submission" date="2020-03" db="EMBL/GenBank/DDBJ databases">
        <title>Leucobacter sp. nov., isolated from beetles.</title>
        <authorList>
            <person name="Hyun D.-W."/>
            <person name="Bae J.-W."/>
        </authorList>
    </citation>
    <scope>NUCLEOTIDE SEQUENCE [LARGE SCALE GENOMIC DNA]</scope>
    <source>
        <strain evidence="3 4">HDW9B</strain>
    </source>
</reference>
<keyword evidence="4" id="KW-1185">Reference proteome</keyword>
<dbReference type="NCBIfam" id="TIGR01167">
    <property type="entry name" value="LPXTG_anchor"/>
    <property type="match status" value="1"/>
</dbReference>
<evidence type="ECO:0000256" key="2">
    <source>
        <dbReference type="SAM" id="Phobius"/>
    </source>
</evidence>